<feature type="transmembrane region" description="Helical" evidence="1">
    <location>
        <begin position="83"/>
        <end position="105"/>
    </location>
</feature>
<protein>
    <recommendedName>
        <fullName evidence="4">Transporter</fullName>
    </recommendedName>
</protein>
<keyword evidence="1" id="KW-0472">Membrane</keyword>
<dbReference type="AlphaFoldDB" id="M0I843"/>
<feature type="transmembrane region" description="Helical" evidence="1">
    <location>
        <begin position="6"/>
        <end position="31"/>
    </location>
</feature>
<feature type="transmembrane region" description="Helical" evidence="1">
    <location>
        <begin position="126"/>
        <end position="147"/>
    </location>
</feature>
<feature type="transmembrane region" description="Helical" evidence="1">
    <location>
        <begin position="51"/>
        <end position="71"/>
    </location>
</feature>
<evidence type="ECO:0008006" key="4">
    <source>
        <dbReference type="Google" id="ProtNLM"/>
    </source>
</evidence>
<evidence type="ECO:0000313" key="2">
    <source>
        <dbReference type="EMBL" id="ELZ91619.1"/>
    </source>
</evidence>
<dbReference type="STRING" id="662479.C440_14934"/>
<dbReference type="PATRIC" id="fig|662479.7.peg.3026"/>
<evidence type="ECO:0000256" key="1">
    <source>
        <dbReference type="SAM" id="Phobius"/>
    </source>
</evidence>
<evidence type="ECO:0000313" key="3">
    <source>
        <dbReference type="Proteomes" id="UP000011550"/>
    </source>
</evidence>
<organism evidence="2 3">
    <name type="scientific">Haloferax mucosum ATCC BAA-1512</name>
    <dbReference type="NCBI Taxonomy" id="662479"/>
    <lineage>
        <taxon>Archaea</taxon>
        <taxon>Methanobacteriati</taxon>
        <taxon>Methanobacteriota</taxon>
        <taxon>Stenosarchaea group</taxon>
        <taxon>Halobacteria</taxon>
        <taxon>Halobacteriales</taxon>
        <taxon>Haloferacaceae</taxon>
        <taxon>Haloferax</taxon>
    </lineage>
</organism>
<comment type="caution">
    <text evidence="2">The sequence shown here is derived from an EMBL/GenBank/DDBJ whole genome shotgun (WGS) entry which is preliminary data.</text>
</comment>
<keyword evidence="3" id="KW-1185">Reference proteome</keyword>
<keyword evidence="1" id="KW-0812">Transmembrane</keyword>
<accession>M0I843</accession>
<gene>
    <name evidence="2" type="ORF">C440_14934</name>
</gene>
<dbReference type="RefSeq" id="WP_008321395.1">
    <property type="nucleotide sequence ID" value="NZ_AOLN01000018.1"/>
</dbReference>
<proteinExistence type="predicted"/>
<dbReference type="EMBL" id="AOLN01000018">
    <property type="protein sequence ID" value="ELZ91619.1"/>
    <property type="molecule type" value="Genomic_DNA"/>
</dbReference>
<reference evidence="2 3" key="1">
    <citation type="journal article" date="2014" name="PLoS Genet.">
        <title>Phylogenetically driven sequencing of extremely halophilic archaea reveals strategies for static and dynamic osmo-response.</title>
        <authorList>
            <person name="Becker E.A."/>
            <person name="Seitzer P.M."/>
            <person name="Tritt A."/>
            <person name="Larsen D."/>
            <person name="Krusor M."/>
            <person name="Yao A.I."/>
            <person name="Wu D."/>
            <person name="Madern D."/>
            <person name="Eisen J.A."/>
            <person name="Darling A.E."/>
            <person name="Facciotti M.T."/>
        </authorList>
    </citation>
    <scope>NUCLEOTIDE SEQUENCE [LARGE SCALE GENOMIC DNA]</scope>
    <source>
        <strain evidence="2 3">ATCC BAA-1512</strain>
    </source>
</reference>
<dbReference type="Proteomes" id="UP000011550">
    <property type="component" value="Unassembled WGS sequence"/>
</dbReference>
<dbReference type="OrthoDB" id="340884at2157"/>
<name>M0I843_9EURY</name>
<sequence>MVLIDTIMATVHLLVGGLWTGSVLFFALAVLPTARAGDIRASVFESITSRLTTWSRLASVLMFATGGHLAGSRYTVGSLFGSGRGHLVLSMLALWLALTGLVEVGRARAKDGIAEKKVRTPAENAAPFYLGATGAAVLLLVVAGLLLNPGLLN</sequence>
<keyword evidence="1" id="KW-1133">Transmembrane helix</keyword>